<dbReference type="Pfam" id="PF16916">
    <property type="entry name" value="ZT_dimer"/>
    <property type="match status" value="1"/>
</dbReference>
<name>A0A6G7BA76_9LACO</name>
<evidence type="ECO:0000259" key="10">
    <source>
        <dbReference type="Pfam" id="PF16916"/>
    </source>
</evidence>
<evidence type="ECO:0000256" key="5">
    <source>
        <dbReference type="ARBA" id="ARBA00022989"/>
    </source>
</evidence>
<keyword evidence="7 8" id="KW-0472">Membrane</keyword>
<feature type="transmembrane region" description="Helical" evidence="8">
    <location>
        <begin position="41"/>
        <end position="59"/>
    </location>
</feature>
<evidence type="ECO:0000256" key="8">
    <source>
        <dbReference type="SAM" id="Phobius"/>
    </source>
</evidence>
<feature type="transmembrane region" description="Helical" evidence="8">
    <location>
        <begin position="176"/>
        <end position="194"/>
    </location>
</feature>
<feature type="transmembrane region" description="Helical" evidence="8">
    <location>
        <begin position="80"/>
        <end position="100"/>
    </location>
</feature>
<keyword evidence="3" id="KW-0813">Transport</keyword>
<dbReference type="InterPro" id="IPR058533">
    <property type="entry name" value="Cation_efflux_TM"/>
</dbReference>
<reference evidence="11 12" key="1">
    <citation type="submission" date="2020-02" db="EMBL/GenBank/DDBJ databases">
        <title>Complete genome sequences of six Lactobacillus iners strains isolated from the human vagina.</title>
        <authorList>
            <person name="France M.T."/>
            <person name="Rutt L."/>
            <person name="Narina S."/>
            <person name="Arbaugh S."/>
            <person name="Humphrys M.S."/>
            <person name="Ma B."/>
            <person name="Hayward M.R."/>
            <person name="Relman D."/>
            <person name="Kwon D.S."/>
            <person name="Ravel J."/>
        </authorList>
    </citation>
    <scope>NUCLEOTIDE SEQUENCE [LARGE SCALE GENOMIC DNA]</scope>
    <source>
        <strain evidence="11 12">C0210C1</strain>
    </source>
</reference>
<protein>
    <submittedName>
        <fullName evidence="11">Cation transporter</fullName>
    </submittedName>
</protein>
<sequence length="295" mass="33068">MKKDYTSVKLIWITILNLIITIAEIIGGIACGSLALLSDALHNLSDTGAIILSFIAHRISRKNKSNTKTFGYDRAEIIAAFANGITLIAICIVLFVEALLNLKNPEPIKGNMMLVVSIIGLMANILSMFAVHNDTKKNINIKSTFVHMLSDALSSVVVVIAALIIKFWNWRWIDPVLTILVSIFILIEALKITYKAANILMESNPCIDLEQVKQRILKINEIEHVHHVHLWQYSDKLIMMDAHINVSADMKIEDLENIYVKVGQELLPLGINHITLQAERNRGLNNNMISNNNLD</sequence>
<dbReference type="EMBL" id="CP049228">
    <property type="protein sequence ID" value="QIH24235.1"/>
    <property type="molecule type" value="Genomic_DNA"/>
</dbReference>
<evidence type="ECO:0000256" key="3">
    <source>
        <dbReference type="ARBA" id="ARBA00022448"/>
    </source>
</evidence>
<gene>
    <name evidence="11" type="ORF">G6Z83_06080</name>
</gene>
<comment type="subcellular location">
    <subcellularLocation>
        <location evidence="1">Membrane</location>
        <topology evidence="1">Multi-pass membrane protein</topology>
    </subcellularLocation>
</comment>
<dbReference type="PANTHER" id="PTHR11562">
    <property type="entry name" value="CATION EFFLUX PROTEIN/ ZINC TRANSPORTER"/>
    <property type="match status" value="1"/>
</dbReference>
<dbReference type="AlphaFoldDB" id="A0A6G7BA76"/>
<evidence type="ECO:0000256" key="7">
    <source>
        <dbReference type="ARBA" id="ARBA00023136"/>
    </source>
</evidence>
<proteinExistence type="inferred from homology"/>
<dbReference type="Pfam" id="PF01545">
    <property type="entry name" value="Cation_efflux"/>
    <property type="match status" value="1"/>
</dbReference>
<dbReference type="Gene3D" id="1.20.1510.10">
    <property type="entry name" value="Cation efflux protein transmembrane domain"/>
    <property type="match status" value="1"/>
</dbReference>
<evidence type="ECO:0000259" key="9">
    <source>
        <dbReference type="Pfam" id="PF01545"/>
    </source>
</evidence>
<feature type="transmembrane region" description="Helical" evidence="8">
    <location>
        <begin position="112"/>
        <end position="131"/>
    </location>
</feature>
<evidence type="ECO:0000256" key="2">
    <source>
        <dbReference type="ARBA" id="ARBA00008873"/>
    </source>
</evidence>
<dbReference type="InterPro" id="IPR027470">
    <property type="entry name" value="Cation_efflux_CTD"/>
</dbReference>
<dbReference type="GO" id="GO:0005385">
    <property type="term" value="F:zinc ion transmembrane transporter activity"/>
    <property type="evidence" value="ECO:0007669"/>
    <property type="project" value="TreeGrafter"/>
</dbReference>
<dbReference type="InterPro" id="IPR036837">
    <property type="entry name" value="Cation_efflux_CTD_sf"/>
</dbReference>
<feature type="domain" description="Cation efflux protein transmembrane" evidence="9">
    <location>
        <begin position="11"/>
        <end position="201"/>
    </location>
</feature>
<dbReference type="Gene3D" id="3.30.70.1350">
    <property type="entry name" value="Cation efflux protein, cytoplasmic domain"/>
    <property type="match status" value="1"/>
</dbReference>
<dbReference type="RefSeq" id="WP_006730571.1">
    <property type="nucleotide sequence ID" value="NZ_CP049228.1"/>
</dbReference>
<dbReference type="SUPFAM" id="SSF161111">
    <property type="entry name" value="Cation efflux protein transmembrane domain-like"/>
    <property type="match status" value="1"/>
</dbReference>
<feature type="domain" description="Cation efflux protein cytoplasmic" evidence="10">
    <location>
        <begin position="207"/>
        <end position="279"/>
    </location>
</feature>
<dbReference type="NCBIfam" id="TIGR01297">
    <property type="entry name" value="CDF"/>
    <property type="match status" value="1"/>
</dbReference>
<accession>A0A6G7BA76</accession>
<keyword evidence="5 8" id="KW-1133">Transmembrane helix</keyword>
<evidence type="ECO:0000313" key="11">
    <source>
        <dbReference type="EMBL" id="QIH24235.1"/>
    </source>
</evidence>
<dbReference type="PANTHER" id="PTHR11562:SF17">
    <property type="entry name" value="RE54080P-RELATED"/>
    <property type="match status" value="1"/>
</dbReference>
<keyword evidence="4 8" id="KW-0812">Transmembrane</keyword>
<dbReference type="Proteomes" id="UP000501676">
    <property type="component" value="Chromosome"/>
</dbReference>
<evidence type="ECO:0000256" key="1">
    <source>
        <dbReference type="ARBA" id="ARBA00004141"/>
    </source>
</evidence>
<dbReference type="InterPro" id="IPR002524">
    <property type="entry name" value="Cation_efflux"/>
</dbReference>
<evidence type="ECO:0000313" key="12">
    <source>
        <dbReference type="Proteomes" id="UP000501676"/>
    </source>
</evidence>
<dbReference type="SUPFAM" id="SSF160240">
    <property type="entry name" value="Cation efflux protein cytoplasmic domain-like"/>
    <property type="match status" value="1"/>
</dbReference>
<keyword evidence="6" id="KW-0406">Ion transport</keyword>
<dbReference type="GO" id="GO:0005886">
    <property type="term" value="C:plasma membrane"/>
    <property type="evidence" value="ECO:0007669"/>
    <property type="project" value="TreeGrafter"/>
</dbReference>
<evidence type="ECO:0000256" key="4">
    <source>
        <dbReference type="ARBA" id="ARBA00022692"/>
    </source>
</evidence>
<dbReference type="InterPro" id="IPR027469">
    <property type="entry name" value="Cation_efflux_TMD_sf"/>
</dbReference>
<comment type="similarity">
    <text evidence="2">Belongs to the cation diffusion facilitator (CDF) transporter (TC 2.A.4) family. SLC30A subfamily.</text>
</comment>
<evidence type="ECO:0000256" key="6">
    <source>
        <dbReference type="ARBA" id="ARBA00023065"/>
    </source>
</evidence>
<dbReference type="InterPro" id="IPR050681">
    <property type="entry name" value="CDF/SLC30A"/>
</dbReference>
<feature type="transmembrane region" description="Helical" evidence="8">
    <location>
        <begin position="152"/>
        <end position="170"/>
    </location>
</feature>
<organism evidence="11 12">
    <name type="scientific">Lactobacillus iners</name>
    <dbReference type="NCBI Taxonomy" id="147802"/>
    <lineage>
        <taxon>Bacteria</taxon>
        <taxon>Bacillati</taxon>
        <taxon>Bacillota</taxon>
        <taxon>Bacilli</taxon>
        <taxon>Lactobacillales</taxon>
        <taxon>Lactobacillaceae</taxon>
        <taxon>Lactobacillus</taxon>
    </lineage>
</organism>
<feature type="transmembrane region" description="Helical" evidence="8">
    <location>
        <begin position="12"/>
        <end position="35"/>
    </location>
</feature>